<evidence type="ECO:0000256" key="1">
    <source>
        <dbReference type="PROSITE-ProRule" id="PRU01211"/>
    </source>
</evidence>
<dbReference type="InterPro" id="IPR034035">
    <property type="entry name" value="Astacin-like_dom"/>
</dbReference>
<gene>
    <name evidence="4" type="primary">ARL8A</name>
</gene>
<evidence type="ECO:0000313" key="4">
    <source>
        <dbReference type="Ensembl" id="ENSELUP00000004535.3"/>
    </source>
</evidence>
<dbReference type="PROSITE" id="PS51864">
    <property type="entry name" value="ASTACIN"/>
    <property type="match status" value="1"/>
</dbReference>
<dbReference type="Ensembl" id="ENSELUT00000012182.3">
    <property type="protein sequence ID" value="ENSELUP00000004535.3"/>
    <property type="gene ID" value="ENSELUG00000005682.3"/>
</dbReference>
<proteinExistence type="predicted"/>
<protein>
    <recommendedName>
        <fullName evidence="2">Metalloendopeptidase</fullName>
        <ecNumber evidence="2">3.4.24.-</ecNumber>
    </recommendedName>
</protein>
<dbReference type="GO" id="GO:0008270">
    <property type="term" value="F:zinc ion binding"/>
    <property type="evidence" value="ECO:0007669"/>
    <property type="project" value="UniProtKB-UniRule"/>
</dbReference>
<dbReference type="EC" id="3.4.24.-" evidence="2"/>
<dbReference type="InterPro" id="IPR024079">
    <property type="entry name" value="MetalloPept_cat_dom_sf"/>
</dbReference>
<reference evidence="4" key="2">
    <citation type="submission" date="2020-02" db="EMBL/GenBank/DDBJ databases">
        <title>Esox lucius (northern pike) genome, fEsoLuc1, primary haplotype.</title>
        <authorList>
            <person name="Myers G."/>
            <person name="Karagic N."/>
            <person name="Meyer A."/>
            <person name="Pippel M."/>
            <person name="Reichard M."/>
            <person name="Winkler S."/>
            <person name="Tracey A."/>
            <person name="Sims Y."/>
            <person name="Howe K."/>
            <person name="Rhie A."/>
            <person name="Formenti G."/>
            <person name="Durbin R."/>
            <person name="Fedrigo O."/>
            <person name="Jarvis E.D."/>
        </authorList>
    </citation>
    <scope>NUCLEOTIDE SEQUENCE [LARGE SCALE GENOMIC DNA]</scope>
</reference>
<dbReference type="CDD" id="cd04280">
    <property type="entry name" value="ZnMc_astacin_like"/>
    <property type="match status" value="1"/>
</dbReference>
<dbReference type="PRINTS" id="PR00480">
    <property type="entry name" value="ASTACIN"/>
</dbReference>
<dbReference type="InterPro" id="IPR001506">
    <property type="entry name" value="Peptidase_M12A"/>
</dbReference>
<keyword evidence="1 2" id="KW-0482">Metalloprotease</keyword>
<dbReference type="SUPFAM" id="SSF55486">
    <property type="entry name" value="Metalloproteases ('zincins'), catalytic domain"/>
    <property type="match status" value="1"/>
</dbReference>
<accession>A0A3P8XJ07</accession>
<evidence type="ECO:0000259" key="3">
    <source>
        <dbReference type="PROSITE" id="PS51864"/>
    </source>
</evidence>
<dbReference type="GeneTree" id="ENSGT00940000154856"/>
<feature type="domain" description="Peptidase M12A" evidence="3">
    <location>
        <begin position="87"/>
        <end position="275"/>
    </location>
</feature>
<comment type="cofactor">
    <cofactor evidence="1 2">
        <name>Zn(2+)</name>
        <dbReference type="ChEBI" id="CHEBI:29105"/>
    </cofactor>
    <text evidence="1 2">Binds 1 zinc ion per subunit.</text>
</comment>
<reference evidence="4" key="3">
    <citation type="submission" date="2025-08" db="UniProtKB">
        <authorList>
            <consortium name="Ensembl"/>
        </authorList>
    </citation>
    <scope>IDENTIFICATION</scope>
</reference>
<dbReference type="Gene3D" id="3.40.390.10">
    <property type="entry name" value="Collagenase (Catalytic Domain)"/>
    <property type="match status" value="1"/>
</dbReference>
<dbReference type="OrthoDB" id="291007at2759"/>
<dbReference type="SMART" id="SM00235">
    <property type="entry name" value="ZnMc"/>
    <property type="match status" value="1"/>
</dbReference>
<feature type="binding site" evidence="1">
    <location>
        <position position="186"/>
    </location>
    <ligand>
        <name>Zn(2+)</name>
        <dbReference type="ChEBI" id="CHEBI:29105"/>
        <note>catalytic</note>
    </ligand>
</feature>
<keyword evidence="1 2" id="KW-0645">Protease</keyword>
<organism evidence="4 5">
    <name type="scientific">Esox lucius</name>
    <name type="common">Northern pike</name>
    <dbReference type="NCBI Taxonomy" id="8010"/>
    <lineage>
        <taxon>Eukaryota</taxon>
        <taxon>Metazoa</taxon>
        <taxon>Chordata</taxon>
        <taxon>Craniata</taxon>
        <taxon>Vertebrata</taxon>
        <taxon>Euteleostomi</taxon>
        <taxon>Actinopterygii</taxon>
        <taxon>Neopterygii</taxon>
        <taxon>Teleostei</taxon>
        <taxon>Protacanthopterygii</taxon>
        <taxon>Esociformes</taxon>
        <taxon>Esocidae</taxon>
        <taxon>Esox</taxon>
    </lineage>
</organism>
<feature type="chain" id="PRO_5044044690" description="Metalloendopeptidase" evidence="2">
    <location>
        <begin position="24"/>
        <end position="278"/>
    </location>
</feature>
<keyword evidence="2" id="KW-0732">Signal</keyword>
<keyword evidence="5" id="KW-1185">Reference proteome</keyword>
<dbReference type="InParanoid" id="A0A3P8XJ07"/>
<reference evidence="5" key="1">
    <citation type="journal article" date="2014" name="PLoS ONE">
        <title>The genome and linkage map of the northern pike (Esox lucius): conserved synteny revealed between the salmonid sister group and the Neoteleostei.</title>
        <authorList>
            <person name="Rondeau E.B."/>
            <person name="Minkley D.R."/>
            <person name="Leong J.S."/>
            <person name="Messmer A.M."/>
            <person name="Jantzen J.R."/>
            <person name="von Schalburg K.R."/>
            <person name="Lemon C."/>
            <person name="Bird N.H."/>
            <person name="Koop B.F."/>
        </authorList>
    </citation>
    <scope>NUCLEOTIDE SEQUENCE</scope>
</reference>
<dbReference type="Proteomes" id="UP000265140">
    <property type="component" value="Chromosome 14"/>
</dbReference>
<feature type="signal peptide" evidence="2">
    <location>
        <begin position="1"/>
        <end position="23"/>
    </location>
</feature>
<dbReference type="PANTHER" id="PTHR10127">
    <property type="entry name" value="DISCOIDIN, CUB, EGF, LAMININ , AND ZINC METALLOPROTEASE DOMAIN CONTAINING"/>
    <property type="match status" value="1"/>
</dbReference>
<keyword evidence="1 2" id="KW-0378">Hydrolase</keyword>
<dbReference type="InterPro" id="IPR006026">
    <property type="entry name" value="Peptidase_Metallo"/>
</dbReference>
<evidence type="ECO:0000256" key="2">
    <source>
        <dbReference type="RuleBase" id="RU361183"/>
    </source>
</evidence>
<dbReference type="FunFam" id="3.40.390.10:FF:000065">
    <property type="entry name" value="Metalloendopeptidase"/>
    <property type="match status" value="1"/>
</dbReference>
<dbReference type="Bgee" id="ENSELUG00000005682">
    <property type="expression patterns" value="Expressed in ovary and 14 other cell types or tissues"/>
</dbReference>
<comment type="caution">
    <text evidence="1">Lacks conserved residue(s) required for the propagation of feature annotation.</text>
</comment>
<keyword evidence="1 2" id="KW-0479">Metal-binding</keyword>
<dbReference type="GO" id="GO:0006508">
    <property type="term" value="P:proteolysis"/>
    <property type="evidence" value="ECO:0007669"/>
    <property type="project" value="UniProtKB-KW"/>
</dbReference>
<dbReference type="Pfam" id="PF01400">
    <property type="entry name" value="Astacin"/>
    <property type="match status" value="1"/>
</dbReference>
<dbReference type="AlphaFoldDB" id="A0A3P8XJ07"/>
<name>A0A3P8XJ07_ESOLU</name>
<keyword evidence="1 2" id="KW-0862">Zinc</keyword>
<dbReference type="GO" id="GO:0004222">
    <property type="term" value="F:metalloendopeptidase activity"/>
    <property type="evidence" value="ECO:0007669"/>
    <property type="project" value="UniProtKB-UniRule"/>
</dbReference>
<reference evidence="4" key="4">
    <citation type="submission" date="2025-09" db="UniProtKB">
        <authorList>
            <consortium name="Ensembl"/>
        </authorList>
    </citation>
    <scope>IDENTIFICATION</scope>
</reference>
<dbReference type="OMA" id="AVGMYHE"/>
<feature type="active site" evidence="1">
    <location>
        <position position="177"/>
    </location>
</feature>
<feature type="binding site" evidence="1">
    <location>
        <position position="176"/>
    </location>
    <ligand>
        <name>Zn(2+)</name>
        <dbReference type="ChEBI" id="CHEBI:29105"/>
        <note>catalytic</note>
    </ligand>
</feature>
<evidence type="ECO:0000313" key="5">
    <source>
        <dbReference type="Proteomes" id="UP000265140"/>
    </source>
</evidence>
<feature type="binding site" evidence="1">
    <location>
        <position position="180"/>
    </location>
    <ligand>
        <name>Zn(2+)</name>
        <dbReference type="ChEBI" id="CHEBI:29105"/>
        <note>catalytic</note>
    </ligand>
</feature>
<sequence length="278" mass="31164">MVVNRGLTMFWFLIFFWIVRVGSVPIKNFKNTIAIDKDSSTSMGIQHRKGHWVEPPETVQGDLSVTEISGIEQAVVEGDLLLSDERLAVDSLWPPIDGITSIPYKLSDSLTERKQTILAGFKMISDPTCIHFHEYTNEQNYLNIIPGKGCASYVGFQGGAQNVFFDSSCSSGNLCHEIMHALGLHHEHTRPDRDSFITIQWEAVVPEKKSNFMIKQGNTQGLAYDTESIMHYGNSYFSANGNPTIIPKDKGVDMGQRTHLSPLDIIRLNKLYHCGESE</sequence>
<dbReference type="PANTHER" id="PTHR10127:SF870">
    <property type="entry name" value="METALLOENDOPEPTIDASE"/>
    <property type="match status" value="1"/>
</dbReference>